<keyword evidence="2" id="KW-1185">Reference proteome</keyword>
<sequence length="213" mass="25722">MKFIILYLVHIFSCKPERYIGQVYMVNRYKAYNNKMSSWLHYKKESKHNYNTNYNDSCDYPRIEYGYKIIIQVSNKNCRFKNIPIKLINQKNLKEIEIVSLYHRSLTNKDHVLNIFINSKLQVNTIYLVDFQNTNYNIFFRLKENISNPYSDSYLGDAYDYQKFEQNDKINAKIKKKYTASEMDSCIQYYDYVKINSLYNTEKKKYLCSDSIL</sequence>
<accession>A0ABQ7HXF8</accession>
<protein>
    <submittedName>
        <fullName evidence="1">Uncharacterized protein</fullName>
    </submittedName>
</protein>
<gene>
    <name evidence="1" type="ORF">TCON_1918</name>
</gene>
<name>A0ABQ7HXF8_9MICR</name>
<dbReference type="Proteomes" id="UP001516464">
    <property type="component" value="Unassembled WGS sequence"/>
</dbReference>
<evidence type="ECO:0000313" key="2">
    <source>
        <dbReference type="Proteomes" id="UP001516464"/>
    </source>
</evidence>
<evidence type="ECO:0000313" key="1">
    <source>
        <dbReference type="EMBL" id="KAF7682868.1"/>
    </source>
</evidence>
<dbReference type="EMBL" id="SBIQ01000166">
    <property type="protein sequence ID" value="KAF7682868.1"/>
    <property type="molecule type" value="Genomic_DNA"/>
</dbReference>
<organism evidence="1 2">
    <name type="scientific">Astathelohania contejeani</name>
    <dbReference type="NCBI Taxonomy" id="164912"/>
    <lineage>
        <taxon>Eukaryota</taxon>
        <taxon>Fungi</taxon>
        <taxon>Fungi incertae sedis</taxon>
        <taxon>Microsporidia</taxon>
        <taxon>Astathelohaniidae</taxon>
        <taxon>Astathelohania</taxon>
    </lineage>
</organism>
<comment type="caution">
    <text evidence="1">The sequence shown here is derived from an EMBL/GenBank/DDBJ whole genome shotgun (WGS) entry which is preliminary data.</text>
</comment>
<reference evidence="1 2" key="1">
    <citation type="submission" date="2019-01" db="EMBL/GenBank/DDBJ databases">
        <title>Genomes sequencing and comparative genomics of infectious freshwater microsporidia, Cucumispora dikerogammari and Thelohania contejeani.</title>
        <authorList>
            <person name="Cormier A."/>
            <person name="Giraud I."/>
            <person name="Wattier R."/>
            <person name="Teixeira M."/>
            <person name="Grandjean F."/>
            <person name="Rigaud T."/>
            <person name="Cordaux R."/>
        </authorList>
    </citation>
    <scope>NUCLEOTIDE SEQUENCE [LARGE SCALE GENOMIC DNA]</scope>
    <source>
        <strain evidence="1">T1</strain>
        <tissue evidence="1">Spores</tissue>
    </source>
</reference>
<proteinExistence type="predicted"/>